<keyword evidence="5 6" id="KW-0472">Membrane</keyword>
<reference evidence="7 8" key="2">
    <citation type="submission" date="2016-02" db="EMBL/GenBank/DDBJ databases">
        <authorList>
            <person name="Wen L."/>
            <person name="He K."/>
            <person name="Yang H."/>
        </authorList>
    </citation>
    <scope>NUCLEOTIDE SEQUENCE [LARGE SCALE GENOMIC DNA]</scope>
    <source>
        <strain evidence="7 8">AGD 8-3</strain>
    </source>
</reference>
<feature type="transmembrane region" description="Helical" evidence="6">
    <location>
        <begin position="155"/>
        <end position="175"/>
    </location>
</feature>
<dbReference type="GO" id="GO:0015658">
    <property type="term" value="F:branched-chain amino acid transmembrane transporter activity"/>
    <property type="evidence" value="ECO:0007669"/>
    <property type="project" value="InterPro"/>
</dbReference>
<keyword evidence="8" id="KW-1185">Reference proteome</keyword>
<dbReference type="KEGG" id="hco:LOKO_01006"/>
<evidence type="ECO:0000313" key="8">
    <source>
        <dbReference type="Proteomes" id="UP000063387"/>
    </source>
</evidence>
<dbReference type="STRING" id="507626.LOKO_01006"/>
<dbReference type="PATRIC" id="fig|507626.3.peg.996"/>
<gene>
    <name evidence="7" type="ORF">LOKO_01006</name>
</gene>
<feature type="transmembrane region" description="Helical" evidence="6">
    <location>
        <begin position="201"/>
        <end position="224"/>
    </location>
</feature>
<feature type="transmembrane region" description="Helical" evidence="6">
    <location>
        <begin position="33"/>
        <end position="52"/>
    </location>
</feature>
<evidence type="ECO:0000256" key="3">
    <source>
        <dbReference type="ARBA" id="ARBA00022692"/>
    </source>
</evidence>
<dbReference type="InterPro" id="IPR001851">
    <property type="entry name" value="ABC_transp_permease"/>
</dbReference>
<evidence type="ECO:0000256" key="4">
    <source>
        <dbReference type="ARBA" id="ARBA00022989"/>
    </source>
</evidence>
<dbReference type="PANTHER" id="PTHR30482">
    <property type="entry name" value="HIGH-AFFINITY BRANCHED-CHAIN AMINO ACID TRANSPORT SYSTEM PERMEASE"/>
    <property type="match status" value="1"/>
</dbReference>
<dbReference type="AlphaFoldDB" id="A0A120JVS4"/>
<proteinExistence type="predicted"/>
<sequence length="324" mass="35094">MKREHLLILFIVAALVAWPLVMGNYAVSQANRAMIYALAALSFSLLAGRLGWFSLCQTTFAGISGYTIAILGVRFGLPFPVVVLLALLFTTLSAFIFGLLTVRSRKVSFLMLTLALGQMVWALSFQWVDVTGGYNGIAGGRMPVYGGVDLNDTRVFYVLVTTVTVAIFLAVWRLYGSPFGLLLLGIQENEQRMRALGHPVYLARFTAFVLAGAIAGVAGVFLVYDMGIMSPSPLGLGHAVWVLTAAVLGGYRSLLGPAIGVAVLIALETLVSQYTDRHMMVIGLVLLLSILLMPRGLAEMFEQHFKRKSKPQASVTTTTRGEEP</sequence>
<evidence type="ECO:0000256" key="2">
    <source>
        <dbReference type="ARBA" id="ARBA00022475"/>
    </source>
</evidence>
<keyword evidence="2" id="KW-1003">Cell membrane</keyword>
<evidence type="ECO:0000313" key="7">
    <source>
        <dbReference type="EMBL" id="AMD00083.1"/>
    </source>
</evidence>
<dbReference type="Pfam" id="PF02653">
    <property type="entry name" value="BPD_transp_2"/>
    <property type="match status" value="1"/>
</dbReference>
<protein>
    <submittedName>
        <fullName evidence="7">Leucine/isoleucine/valine transporter permease subunit</fullName>
    </submittedName>
</protein>
<name>A0A120JVS4_9GAMM</name>
<keyword evidence="3 6" id="KW-0812">Transmembrane</keyword>
<feature type="transmembrane region" description="Helical" evidence="6">
    <location>
        <begin position="279"/>
        <end position="298"/>
    </location>
</feature>
<dbReference type="RefSeq" id="WP_066445859.1">
    <property type="nucleotide sequence ID" value="NZ_CP014226.1"/>
</dbReference>
<keyword evidence="4 6" id="KW-1133">Transmembrane helix</keyword>
<dbReference type="EMBL" id="CP014226">
    <property type="protein sequence ID" value="AMD00083.1"/>
    <property type="molecule type" value="Genomic_DNA"/>
</dbReference>
<feature type="transmembrane region" description="Helical" evidence="6">
    <location>
        <begin position="83"/>
        <end position="102"/>
    </location>
</feature>
<dbReference type="PANTHER" id="PTHR30482:SF17">
    <property type="entry name" value="ABC TRANSPORTER ATP-BINDING PROTEIN"/>
    <property type="match status" value="1"/>
</dbReference>
<evidence type="ECO:0000256" key="5">
    <source>
        <dbReference type="ARBA" id="ARBA00023136"/>
    </source>
</evidence>
<comment type="subcellular location">
    <subcellularLocation>
        <location evidence="1">Cell inner membrane</location>
        <topology evidence="1">Multi-pass membrane protein</topology>
    </subcellularLocation>
</comment>
<dbReference type="OrthoDB" id="9814461at2"/>
<evidence type="ECO:0000256" key="6">
    <source>
        <dbReference type="SAM" id="Phobius"/>
    </source>
</evidence>
<dbReference type="GO" id="GO:0005886">
    <property type="term" value="C:plasma membrane"/>
    <property type="evidence" value="ECO:0007669"/>
    <property type="project" value="UniProtKB-SubCell"/>
</dbReference>
<dbReference type="CDD" id="cd06581">
    <property type="entry name" value="TM_PBP1_LivM_like"/>
    <property type="match status" value="1"/>
</dbReference>
<feature type="transmembrane region" description="Helical" evidence="6">
    <location>
        <begin position="59"/>
        <end position="77"/>
    </location>
</feature>
<reference evidence="7 8" key="1">
    <citation type="journal article" date="2016" name="Genome Announc.">
        <title>Draft Genome Sequence of 'Halomonas chromatireducens' Strain AGD 8-3, a Haloalkaliphilic Chromate- and Selenite-Reducing Gammaproteobacterium.</title>
        <authorList>
            <person name="Sharko F.S."/>
            <person name="Shapovalova A.A."/>
            <person name="Tsygankova S.V."/>
            <person name="Komova A.V."/>
            <person name="Boulygina E.S."/>
            <person name="Teslyuk A.B."/>
            <person name="Gotovtsev P.M."/>
            <person name="Namsaraev Z.B."/>
            <person name="Khijniak T.V."/>
            <person name="Nedoluzhko A.V."/>
            <person name="Vasilov R.G."/>
        </authorList>
    </citation>
    <scope>NUCLEOTIDE SEQUENCE [LARGE SCALE GENOMIC DNA]</scope>
    <source>
        <strain evidence="7 8">AGD 8-3</strain>
    </source>
</reference>
<dbReference type="Proteomes" id="UP000063387">
    <property type="component" value="Chromosome"/>
</dbReference>
<feature type="transmembrane region" description="Helical" evidence="6">
    <location>
        <begin position="239"/>
        <end position="267"/>
    </location>
</feature>
<accession>A0A120JVS4</accession>
<evidence type="ECO:0000256" key="1">
    <source>
        <dbReference type="ARBA" id="ARBA00004429"/>
    </source>
</evidence>
<organism evidence="7 8">
    <name type="scientific">Halomonas chromatireducens</name>
    <dbReference type="NCBI Taxonomy" id="507626"/>
    <lineage>
        <taxon>Bacteria</taxon>
        <taxon>Pseudomonadati</taxon>
        <taxon>Pseudomonadota</taxon>
        <taxon>Gammaproteobacteria</taxon>
        <taxon>Oceanospirillales</taxon>
        <taxon>Halomonadaceae</taxon>
        <taxon>Halomonas</taxon>
    </lineage>
</organism>
<dbReference type="InterPro" id="IPR043428">
    <property type="entry name" value="LivM-like"/>
</dbReference>
<feature type="transmembrane region" description="Helical" evidence="6">
    <location>
        <begin position="109"/>
        <end position="128"/>
    </location>
</feature>